<evidence type="ECO:0000313" key="2">
    <source>
        <dbReference type="Proteomes" id="UP000184501"/>
    </source>
</evidence>
<dbReference type="AlphaFoldDB" id="A0A1M4U0J8"/>
<dbReference type="SUPFAM" id="SSF53474">
    <property type="entry name" value="alpha/beta-Hydrolases"/>
    <property type="match status" value="1"/>
</dbReference>
<keyword evidence="2" id="KW-1185">Reference proteome</keyword>
<dbReference type="InterPro" id="IPR029058">
    <property type="entry name" value="AB_hydrolase_fold"/>
</dbReference>
<name>A0A1M4U0J8_STRHI</name>
<dbReference type="RefSeq" id="WP_073480171.1">
    <property type="nucleotide sequence ID" value="NZ_FQVN01000001.1"/>
</dbReference>
<evidence type="ECO:0000313" key="1">
    <source>
        <dbReference type="EMBL" id="SHE50248.1"/>
    </source>
</evidence>
<dbReference type="OrthoDB" id="3205934at2"/>
<proteinExistence type="predicted"/>
<accession>A0A1M4U0J8</accession>
<dbReference type="GO" id="GO:0003824">
    <property type="term" value="F:catalytic activity"/>
    <property type="evidence" value="ECO:0007669"/>
    <property type="project" value="UniProtKB-ARBA"/>
</dbReference>
<reference evidence="1 2" key="1">
    <citation type="submission" date="2016-11" db="EMBL/GenBank/DDBJ databases">
        <authorList>
            <person name="Jaros S."/>
            <person name="Januszkiewicz K."/>
            <person name="Wedrychowicz H."/>
        </authorList>
    </citation>
    <scope>NUCLEOTIDE SEQUENCE [LARGE SCALE GENOMIC DNA]</scope>
    <source>
        <strain evidence="1 2">DSM 44523</strain>
    </source>
</reference>
<gene>
    <name evidence="1" type="ORF">SAMN05444320_101257</name>
</gene>
<dbReference type="Proteomes" id="UP000184501">
    <property type="component" value="Unassembled WGS sequence"/>
</dbReference>
<sequence length="253" mass="26160">MTARWQAYGAGDPVTLVVPGLGATPGEARVPASGVRGTRVVVTLPSHGDAPAAPPDFWSYPRLAAEVLAVADEVAATRVIGTSLGAGAVTRLLAERPDRFERLVLLLPAVLDRPRATPAVWALERLAEAVAHAEDSGDTDPLRELVAAELPPGVPVGDYVDQRCAALLRLGAALRAMPDQVPLADVGEAGAVLAAVRAPALVVGATRDPLHAEQVAKATAAALPAGRLELVDSPAPLVTHRRELRAAISAFLD</sequence>
<dbReference type="EMBL" id="FQVN01000001">
    <property type="protein sequence ID" value="SHE50248.1"/>
    <property type="molecule type" value="Genomic_DNA"/>
</dbReference>
<protein>
    <submittedName>
        <fullName evidence="1">Pimeloyl-ACP methyl ester carboxylesterase</fullName>
    </submittedName>
</protein>
<dbReference type="Gene3D" id="3.40.50.1820">
    <property type="entry name" value="alpha/beta hydrolase"/>
    <property type="match status" value="1"/>
</dbReference>
<organism evidence="1 2">
    <name type="scientific">Streptoalloteichus hindustanus</name>
    <dbReference type="NCBI Taxonomy" id="2017"/>
    <lineage>
        <taxon>Bacteria</taxon>
        <taxon>Bacillati</taxon>
        <taxon>Actinomycetota</taxon>
        <taxon>Actinomycetes</taxon>
        <taxon>Pseudonocardiales</taxon>
        <taxon>Pseudonocardiaceae</taxon>
        <taxon>Streptoalloteichus</taxon>
    </lineage>
</organism>
<dbReference type="STRING" id="2017.SAMN05444320_101257"/>